<dbReference type="InterPro" id="IPR036388">
    <property type="entry name" value="WH-like_DNA-bd_sf"/>
</dbReference>
<dbReference type="PANTHER" id="PTHR43133:SF46">
    <property type="entry name" value="RNA POLYMERASE SIGMA-70 FACTOR ECF SUBFAMILY"/>
    <property type="match status" value="1"/>
</dbReference>
<dbReference type="InterPro" id="IPR007627">
    <property type="entry name" value="RNA_pol_sigma70_r2"/>
</dbReference>
<keyword evidence="8" id="KW-1185">Reference proteome</keyword>
<dbReference type="Proteomes" id="UP001292913">
    <property type="component" value="Unassembled WGS sequence"/>
</dbReference>
<dbReference type="NCBIfam" id="TIGR02937">
    <property type="entry name" value="sigma70-ECF"/>
    <property type="match status" value="1"/>
</dbReference>
<evidence type="ECO:0000256" key="4">
    <source>
        <dbReference type="ARBA" id="ARBA00023163"/>
    </source>
</evidence>
<evidence type="ECO:0000259" key="6">
    <source>
        <dbReference type="Pfam" id="PF08281"/>
    </source>
</evidence>
<evidence type="ECO:0000256" key="1">
    <source>
        <dbReference type="ARBA" id="ARBA00010641"/>
    </source>
</evidence>
<dbReference type="SUPFAM" id="SSF88946">
    <property type="entry name" value="Sigma2 domain of RNA polymerase sigma factors"/>
    <property type="match status" value="1"/>
</dbReference>
<evidence type="ECO:0000313" key="8">
    <source>
        <dbReference type="Proteomes" id="UP001292913"/>
    </source>
</evidence>
<dbReference type="SUPFAM" id="SSF88659">
    <property type="entry name" value="Sigma3 and sigma4 domains of RNA polymerase sigma factors"/>
    <property type="match status" value="1"/>
</dbReference>
<dbReference type="Pfam" id="PF08281">
    <property type="entry name" value="Sigma70_r4_2"/>
    <property type="match status" value="1"/>
</dbReference>
<gene>
    <name evidence="7" type="ORF">QHG74_12765</name>
</gene>
<comment type="caution">
    <text evidence="7">The sequence shown here is derived from an EMBL/GenBank/DDBJ whole genome shotgun (WGS) entry which is preliminary data.</text>
</comment>
<dbReference type="InterPro" id="IPR013249">
    <property type="entry name" value="RNA_pol_sigma70_r4_t2"/>
</dbReference>
<dbReference type="InterPro" id="IPR013324">
    <property type="entry name" value="RNA_pol_sigma_r3/r4-like"/>
</dbReference>
<dbReference type="Pfam" id="PF04542">
    <property type="entry name" value="Sigma70_r2"/>
    <property type="match status" value="1"/>
</dbReference>
<dbReference type="InterPro" id="IPR013325">
    <property type="entry name" value="RNA_pol_sigma_r2"/>
</dbReference>
<dbReference type="Gene3D" id="1.10.10.10">
    <property type="entry name" value="Winged helix-like DNA-binding domain superfamily/Winged helix DNA-binding domain"/>
    <property type="match status" value="1"/>
</dbReference>
<dbReference type="EMBL" id="JARZAK010000007">
    <property type="protein sequence ID" value="MDY7258584.1"/>
    <property type="molecule type" value="Genomic_DNA"/>
</dbReference>
<sequence length="190" mass="22394">MKIEKHIEGLRCGSYNDFKVIYNRYAGNLYGFVFGLTRSHELSKDIVQDTFIKIWTNRESIDPTQSFKSYLFKISHNLIIDEFRKRLNNPIFESYLDYSDNLPISNPFSVEQKLDYDLFVERLNKAKEKLTSRQKEIFELSKEMGMTSPQISEKLNISEQTIYNQLSAAIRILRKEVGSAFLLLFTIFFE</sequence>
<evidence type="ECO:0000256" key="2">
    <source>
        <dbReference type="ARBA" id="ARBA00023015"/>
    </source>
</evidence>
<keyword evidence="3" id="KW-0731">Sigma factor</keyword>
<evidence type="ECO:0000313" key="7">
    <source>
        <dbReference type="EMBL" id="MDY7258584.1"/>
    </source>
</evidence>
<dbReference type="PANTHER" id="PTHR43133">
    <property type="entry name" value="RNA POLYMERASE ECF-TYPE SIGMA FACTO"/>
    <property type="match status" value="1"/>
</dbReference>
<dbReference type="InterPro" id="IPR039425">
    <property type="entry name" value="RNA_pol_sigma-70-like"/>
</dbReference>
<accession>A0ABU5HQY3</accession>
<protein>
    <submittedName>
        <fullName evidence="7">Sigma-70 family RNA polymerase sigma factor</fullName>
    </submittedName>
</protein>
<keyword evidence="4" id="KW-0804">Transcription</keyword>
<reference evidence="7 8" key="1">
    <citation type="submission" date="2023-04" db="EMBL/GenBank/DDBJ databases">
        <title>Bacteroides pacosi sp. nov., isolated from the fecal material of an alpaca.</title>
        <authorList>
            <person name="Miller S."/>
            <person name="Hendry M."/>
            <person name="King J."/>
            <person name="Sankaranarayanan K."/>
            <person name="Lawson P.A."/>
        </authorList>
    </citation>
    <scope>NUCLEOTIDE SEQUENCE [LARGE SCALE GENOMIC DNA]</scope>
    <source>
        <strain evidence="7 8">A2-P53</strain>
    </source>
</reference>
<organism evidence="7 8">
    <name type="scientific">Bacteroides vicugnae</name>
    <dbReference type="NCBI Taxonomy" id="3037989"/>
    <lineage>
        <taxon>Bacteria</taxon>
        <taxon>Pseudomonadati</taxon>
        <taxon>Bacteroidota</taxon>
        <taxon>Bacteroidia</taxon>
        <taxon>Bacteroidales</taxon>
        <taxon>Bacteroidaceae</taxon>
        <taxon>Bacteroides</taxon>
    </lineage>
</organism>
<comment type="similarity">
    <text evidence="1">Belongs to the sigma-70 factor family. ECF subfamily.</text>
</comment>
<dbReference type="Gene3D" id="1.10.1740.10">
    <property type="match status" value="1"/>
</dbReference>
<feature type="domain" description="RNA polymerase sigma-70 region 2" evidence="5">
    <location>
        <begin position="21"/>
        <end position="86"/>
    </location>
</feature>
<proteinExistence type="inferred from homology"/>
<evidence type="ECO:0000259" key="5">
    <source>
        <dbReference type="Pfam" id="PF04542"/>
    </source>
</evidence>
<name>A0ABU5HQY3_9BACE</name>
<dbReference type="InterPro" id="IPR014284">
    <property type="entry name" value="RNA_pol_sigma-70_dom"/>
</dbReference>
<feature type="domain" description="RNA polymerase sigma factor 70 region 4 type 2" evidence="6">
    <location>
        <begin position="122"/>
        <end position="171"/>
    </location>
</feature>
<evidence type="ECO:0000256" key="3">
    <source>
        <dbReference type="ARBA" id="ARBA00023082"/>
    </source>
</evidence>
<keyword evidence="2" id="KW-0805">Transcription regulation</keyword>